<feature type="signal peptide" evidence="2">
    <location>
        <begin position="1"/>
        <end position="22"/>
    </location>
</feature>
<gene>
    <name evidence="3" type="ORF">V6R86_12225</name>
</gene>
<dbReference type="RefSeq" id="WP_338504827.1">
    <property type="nucleotide sequence ID" value="NZ_CP145607.1"/>
</dbReference>
<feature type="chain" id="PRO_5045309332" description="Alkaline proteinase inhibitor/ Outer membrane lipoprotein Omp19 domain-containing protein" evidence="2">
    <location>
        <begin position="23"/>
        <end position="185"/>
    </location>
</feature>
<sequence>MRQLLALLTALPLLACSPAADKADTGETIARDAGVGDGPTGRVGQPVARGADKGPIPDDIDEGIEPSANTIASVPGPKPTSIPDEFHGRWGLTANDCKPEFASAAKGLMVVNDSRLTFYESRGTLDRIDAWTPANRFTANYGFSGEGMTWERVITFERNGNKLRRTEKGGEEGPVDLTYTACPAL</sequence>
<proteinExistence type="predicted"/>
<evidence type="ECO:0008006" key="5">
    <source>
        <dbReference type="Google" id="ProtNLM"/>
    </source>
</evidence>
<protein>
    <recommendedName>
        <fullName evidence="5">Alkaline proteinase inhibitor/ Outer membrane lipoprotein Omp19 domain-containing protein</fullName>
    </recommendedName>
</protein>
<keyword evidence="2" id="KW-0732">Signal</keyword>
<organism evidence="3 4">
    <name type="scientific">Sphingomonas kaistensis</name>
    <dbReference type="NCBI Taxonomy" id="298708"/>
    <lineage>
        <taxon>Bacteria</taxon>
        <taxon>Pseudomonadati</taxon>
        <taxon>Pseudomonadota</taxon>
        <taxon>Alphaproteobacteria</taxon>
        <taxon>Sphingomonadales</taxon>
        <taxon>Sphingomonadaceae</taxon>
        <taxon>Sphingomonas</taxon>
    </lineage>
</organism>
<reference evidence="3 4" key="1">
    <citation type="submission" date="2024-02" db="EMBL/GenBank/DDBJ databases">
        <title>Full genome sequence of Sphingomonas kaistensis.</title>
        <authorList>
            <person name="Poletto B.L."/>
            <person name="Silva G."/>
            <person name="Galante D."/>
            <person name="Campos K.R."/>
            <person name="Santos M.B.N."/>
            <person name="Sacchi C.T."/>
        </authorList>
    </citation>
    <scope>NUCLEOTIDE SEQUENCE [LARGE SCALE GENOMIC DNA]</scope>
    <source>
        <strain evidence="3 4">MA4R</strain>
    </source>
</reference>
<dbReference type="Proteomes" id="UP001382935">
    <property type="component" value="Chromosome"/>
</dbReference>
<evidence type="ECO:0000256" key="2">
    <source>
        <dbReference type="SAM" id="SignalP"/>
    </source>
</evidence>
<feature type="region of interest" description="Disordered" evidence="1">
    <location>
        <begin position="29"/>
        <end position="87"/>
    </location>
</feature>
<evidence type="ECO:0000256" key="1">
    <source>
        <dbReference type="SAM" id="MobiDB-lite"/>
    </source>
</evidence>
<name>A0ABZ2G4N2_9SPHN</name>
<evidence type="ECO:0000313" key="3">
    <source>
        <dbReference type="EMBL" id="WWM71414.1"/>
    </source>
</evidence>
<keyword evidence="4" id="KW-1185">Reference proteome</keyword>
<evidence type="ECO:0000313" key="4">
    <source>
        <dbReference type="Proteomes" id="UP001382935"/>
    </source>
</evidence>
<dbReference type="EMBL" id="CP145607">
    <property type="protein sequence ID" value="WWM71414.1"/>
    <property type="molecule type" value="Genomic_DNA"/>
</dbReference>
<accession>A0ABZ2G4N2</accession>